<dbReference type="InterPro" id="IPR001123">
    <property type="entry name" value="LeuE-type"/>
</dbReference>
<dbReference type="EMBL" id="FOSC01000007">
    <property type="protein sequence ID" value="SFJ87105.1"/>
    <property type="molecule type" value="Genomic_DNA"/>
</dbReference>
<evidence type="ECO:0000313" key="7">
    <source>
        <dbReference type="EMBL" id="SFJ87105.1"/>
    </source>
</evidence>
<keyword evidence="3 6" id="KW-0812">Transmembrane</keyword>
<dbReference type="PANTHER" id="PTHR30086">
    <property type="entry name" value="ARGININE EXPORTER PROTEIN ARGO"/>
    <property type="match status" value="1"/>
</dbReference>
<feature type="transmembrane region" description="Helical" evidence="6">
    <location>
        <begin position="156"/>
        <end position="176"/>
    </location>
</feature>
<proteinExistence type="predicted"/>
<dbReference type="RefSeq" id="WP_091704443.1">
    <property type="nucleotide sequence ID" value="NZ_BMYN01000001.1"/>
</dbReference>
<organism evidence="7 8">
    <name type="scientific">Marinobacter persicus</name>
    <dbReference type="NCBI Taxonomy" id="930118"/>
    <lineage>
        <taxon>Bacteria</taxon>
        <taxon>Pseudomonadati</taxon>
        <taxon>Pseudomonadota</taxon>
        <taxon>Gammaproteobacteria</taxon>
        <taxon>Pseudomonadales</taxon>
        <taxon>Marinobacteraceae</taxon>
        <taxon>Marinobacter</taxon>
    </lineage>
</organism>
<feature type="transmembrane region" description="Helical" evidence="6">
    <location>
        <begin position="121"/>
        <end position="144"/>
    </location>
</feature>
<evidence type="ECO:0000313" key="8">
    <source>
        <dbReference type="Proteomes" id="UP000199445"/>
    </source>
</evidence>
<dbReference type="GO" id="GO:0015171">
    <property type="term" value="F:amino acid transmembrane transporter activity"/>
    <property type="evidence" value="ECO:0007669"/>
    <property type="project" value="TreeGrafter"/>
</dbReference>
<evidence type="ECO:0000256" key="4">
    <source>
        <dbReference type="ARBA" id="ARBA00022989"/>
    </source>
</evidence>
<evidence type="ECO:0000256" key="3">
    <source>
        <dbReference type="ARBA" id="ARBA00022692"/>
    </source>
</evidence>
<keyword evidence="4 6" id="KW-1133">Transmembrane helix</keyword>
<evidence type="ECO:0000256" key="1">
    <source>
        <dbReference type="ARBA" id="ARBA00004651"/>
    </source>
</evidence>
<feature type="transmembrane region" description="Helical" evidence="6">
    <location>
        <begin position="47"/>
        <end position="68"/>
    </location>
</feature>
<evidence type="ECO:0000256" key="6">
    <source>
        <dbReference type="SAM" id="Phobius"/>
    </source>
</evidence>
<sequence length="225" mass="23278">MQDIGVSVSGIGILGLIITSSILIAVPGPSIMLFIGQVIMKGRSHALRGVIGNAIGMLSIAILLSFGLGPLILKSDFALSAIRMLGAIALLLIGIGYLVASKDASPVAAEQPTKRKSPLTAGVIVGITNPKAFIMFGTIVPSFLSGNLASPTNVLLMYSMIPIMLGIAIDSVWVVTAHSVSSRLFANVDSIKIVNRIGGGLIILMALTLAYEAVSGLSVIRQTTI</sequence>
<accession>A0A1I3UVM7</accession>
<dbReference type="AlphaFoldDB" id="A0A1I3UVM7"/>
<gene>
    <name evidence="7" type="ORF">SAMN05216429_1074</name>
</gene>
<dbReference type="Pfam" id="PF01810">
    <property type="entry name" value="LysE"/>
    <property type="match status" value="1"/>
</dbReference>
<reference evidence="7 8" key="1">
    <citation type="submission" date="2016-10" db="EMBL/GenBank/DDBJ databases">
        <authorList>
            <person name="de Groot N.N."/>
        </authorList>
    </citation>
    <scope>NUCLEOTIDE SEQUENCE [LARGE SCALE GENOMIC DNA]</scope>
    <source>
        <strain evidence="7 8">IBRC-M 10445</strain>
    </source>
</reference>
<keyword evidence="8" id="KW-1185">Reference proteome</keyword>
<evidence type="ECO:0000256" key="5">
    <source>
        <dbReference type="ARBA" id="ARBA00023136"/>
    </source>
</evidence>
<keyword evidence="2" id="KW-1003">Cell membrane</keyword>
<feature type="transmembrane region" description="Helical" evidence="6">
    <location>
        <begin position="12"/>
        <end position="35"/>
    </location>
</feature>
<keyword evidence="5 6" id="KW-0472">Membrane</keyword>
<evidence type="ECO:0000256" key="2">
    <source>
        <dbReference type="ARBA" id="ARBA00022475"/>
    </source>
</evidence>
<dbReference type="GO" id="GO:0005886">
    <property type="term" value="C:plasma membrane"/>
    <property type="evidence" value="ECO:0007669"/>
    <property type="project" value="UniProtKB-SubCell"/>
</dbReference>
<dbReference type="Proteomes" id="UP000199445">
    <property type="component" value="Unassembled WGS sequence"/>
</dbReference>
<protein>
    <submittedName>
        <fullName evidence="7">Threonine/homoserine/homoserine lactone efflux protein</fullName>
    </submittedName>
</protein>
<feature type="transmembrane region" description="Helical" evidence="6">
    <location>
        <begin position="197"/>
        <end position="220"/>
    </location>
</feature>
<comment type="subcellular location">
    <subcellularLocation>
        <location evidence="1">Cell membrane</location>
        <topology evidence="1">Multi-pass membrane protein</topology>
    </subcellularLocation>
</comment>
<dbReference type="PANTHER" id="PTHR30086:SF20">
    <property type="entry name" value="ARGININE EXPORTER PROTEIN ARGO-RELATED"/>
    <property type="match status" value="1"/>
</dbReference>
<dbReference type="OrthoDB" id="581870at2"/>
<name>A0A1I3UVM7_9GAMM</name>
<feature type="transmembrane region" description="Helical" evidence="6">
    <location>
        <begin position="80"/>
        <end position="100"/>
    </location>
</feature>